<evidence type="ECO:0000256" key="1">
    <source>
        <dbReference type="ARBA" id="ARBA00004123"/>
    </source>
</evidence>
<dbReference type="Gene3D" id="3.30.160.60">
    <property type="entry name" value="Classic Zinc Finger"/>
    <property type="match status" value="1"/>
</dbReference>
<feature type="compositionally biased region" description="Polar residues" evidence="9">
    <location>
        <begin position="610"/>
        <end position="627"/>
    </location>
</feature>
<dbReference type="SMART" id="SM00355">
    <property type="entry name" value="ZnF_C2H2"/>
    <property type="match status" value="8"/>
</dbReference>
<evidence type="ECO:0000313" key="11">
    <source>
        <dbReference type="EMBL" id="GHJ89608.1"/>
    </source>
</evidence>
<gene>
    <name evidence="11" type="ORF">NliqN6_6010</name>
</gene>
<dbReference type="InterPro" id="IPR013087">
    <property type="entry name" value="Znf_C2H2_type"/>
</dbReference>
<dbReference type="Gene3D" id="1.20.1160.11">
    <property type="entry name" value="Paired amphipathic helix"/>
    <property type="match status" value="1"/>
</dbReference>
<comment type="caution">
    <text evidence="11">The sequence shown here is derived from an EMBL/GenBank/DDBJ whole genome shotgun (WGS) entry which is preliminary data.</text>
</comment>
<dbReference type="EMBL" id="BLZA01000049">
    <property type="protein sequence ID" value="GHJ89608.1"/>
    <property type="molecule type" value="Genomic_DNA"/>
</dbReference>
<dbReference type="InterPro" id="IPR036600">
    <property type="entry name" value="PAH_sf"/>
</dbReference>
<feature type="compositionally biased region" description="Polar residues" evidence="9">
    <location>
        <begin position="744"/>
        <end position="756"/>
    </location>
</feature>
<dbReference type="GO" id="GO:0005634">
    <property type="term" value="C:nucleus"/>
    <property type="evidence" value="ECO:0007669"/>
    <property type="project" value="UniProtKB-SubCell"/>
</dbReference>
<dbReference type="OrthoDB" id="6077919at2759"/>
<evidence type="ECO:0000259" key="10">
    <source>
        <dbReference type="PROSITE" id="PS50157"/>
    </source>
</evidence>
<feature type="domain" description="C2H2-type" evidence="10">
    <location>
        <begin position="98"/>
        <end position="126"/>
    </location>
</feature>
<feature type="compositionally biased region" description="Polar residues" evidence="9">
    <location>
        <begin position="245"/>
        <end position="257"/>
    </location>
</feature>
<evidence type="ECO:0000256" key="8">
    <source>
        <dbReference type="PROSITE-ProRule" id="PRU00810"/>
    </source>
</evidence>
<keyword evidence="12" id="KW-1185">Reference proteome</keyword>
<evidence type="ECO:0000256" key="7">
    <source>
        <dbReference type="PROSITE-ProRule" id="PRU00042"/>
    </source>
</evidence>
<reference evidence="11" key="1">
    <citation type="submission" date="2020-07" db="EMBL/GenBank/DDBJ databases">
        <title>Draft Genome Sequence of a Deep-Sea Yeast, Naganishia (Cryptococcus) liquefaciens strain N6.</title>
        <authorList>
            <person name="Han Y.W."/>
            <person name="Kajitani R."/>
            <person name="Morimoto H."/>
            <person name="Parhat M."/>
            <person name="Tsubouchi H."/>
            <person name="Bakenova O."/>
            <person name="Ogata M."/>
            <person name="Argunhan B."/>
            <person name="Aoki R."/>
            <person name="Kajiwara S."/>
            <person name="Itoh T."/>
            <person name="Iwasaki H."/>
        </authorList>
    </citation>
    <scope>NUCLEOTIDE SEQUENCE</scope>
    <source>
        <strain evidence="11">N6</strain>
    </source>
</reference>
<keyword evidence="3" id="KW-0677">Repeat</keyword>
<sequence length="1092" mass="117054">MPVSCLACSHPRFRALAALRSHYESDHTWCITCKTTFPTAQALVTHQQTHAHTCTACFRCFTTRTGLVDHLASAPIHVHGDPELVQQKRGWLGTSPFYGCGLCDAEFQVMHQLAHHRRVVHAGMVRQCGEALRGDDEGEEVIRVEETRAGTSGSVAIQPDNTPRPSKKRRKNKNRPAEVEPTQLPPNAALSPSAPPPIAPQPPPHATQLIATQPRTPKKQKKKRTEEEGMTGPDKVVENLAPTKGPSSANGQASSATPKDPPSSRKRKRRKDASGGGAAPTGSRNGIASPLTHDAARSREVPELASVQQANGVDPSPGKRKKHKNASTAASQVMAAIAPPLASPPTNPHPDTVHSRPIISTRDVADAGVFLVKVHTRLRNHPETLAQLMDLLNTPDRMRDVEGVYTQMKALLACAPDLLVELSRFVAGVMRPAASASSTFTRVVSVPATANEKPRHDCVVSRASQPALGSATAEQRKAPATMPGPSIAGGSLATASLMHSDVPSSTSPLQVAEDDSTPANARPPSMSAPKAKNVAHETPITRNGKNALRTGYAQSGSDAADGRVRKETPTKAMRTEGGPTSSNGSASSVTRRTAKASTSSFASTLAQTNFSSSDNVCSGTGNATRNPSPEKEKRREAKQATGLVPVQAPTTRKPQAPPFSVREPTIARVPHAGRAPRIIDSQQSASSEAHITAVIKRSPQSISRPSVGAPRISTDAIIAQAGPAPSSSISSVDVESAHPRRGPLSTSGNSGQFAPSSIIRQSSVAKTTALQLPAGPSTPNPRKRTMPITEIFAMISPQKKANIAQSPVRPMTPPQTSPAPPKRLTGPFFCSSCDSMLDTFGQLIQHLLHVCTYALGSQVIEAQGYACQNCDKRFSQPWAFETHLIQEQTHMRKPELEAASAAALPTEHQDTDVTAAADEVICLTSPPHTPNRPTRQQPLPITPMTPGAIPQSSPVSSSLTDLIGTEDCTIYCRQCDLDLPAVEQLVDHFSAEPHENDTIYCYSCDETFDKPHLLWPHIFTSLRHENAPPNTRAEFSGTQFRWDALMSGQRCSGESPIEITGPGKTRKRRLQFQVVKARPERAVKVEDWSMVD</sequence>
<keyword evidence="2" id="KW-0479">Metal-binding</keyword>
<feature type="compositionally biased region" description="Basic and acidic residues" evidence="9">
    <location>
        <begin position="628"/>
        <end position="638"/>
    </location>
</feature>
<dbReference type="GO" id="GO:0008270">
    <property type="term" value="F:zinc ion binding"/>
    <property type="evidence" value="ECO:0007669"/>
    <property type="project" value="UniProtKB-KW"/>
</dbReference>
<dbReference type="AlphaFoldDB" id="A0A8H3TYX6"/>
<accession>A0A8H3TYX6</accession>
<feature type="compositionally biased region" description="Basic residues" evidence="9">
    <location>
        <begin position="165"/>
        <end position="174"/>
    </location>
</feature>
<evidence type="ECO:0000256" key="6">
    <source>
        <dbReference type="ARBA" id="ARBA00023242"/>
    </source>
</evidence>
<name>A0A8H3TYX6_9TREE</name>
<evidence type="ECO:0000256" key="9">
    <source>
        <dbReference type="SAM" id="MobiDB-lite"/>
    </source>
</evidence>
<feature type="region of interest" description="Disordered" evidence="9">
    <location>
        <begin position="610"/>
        <end position="662"/>
    </location>
</feature>
<evidence type="ECO:0000256" key="2">
    <source>
        <dbReference type="ARBA" id="ARBA00022723"/>
    </source>
</evidence>
<proteinExistence type="predicted"/>
<feature type="region of interest" description="Disordered" evidence="9">
    <location>
        <begin position="721"/>
        <end position="756"/>
    </location>
</feature>
<organism evidence="11 12">
    <name type="scientific">Naganishia liquefaciens</name>
    <dbReference type="NCBI Taxonomy" id="104408"/>
    <lineage>
        <taxon>Eukaryota</taxon>
        <taxon>Fungi</taxon>
        <taxon>Dikarya</taxon>
        <taxon>Basidiomycota</taxon>
        <taxon>Agaricomycotina</taxon>
        <taxon>Tremellomycetes</taxon>
        <taxon>Filobasidiales</taxon>
        <taxon>Filobasidiaceae</taxon>
        <taxon>Naganishia</taxon>
    </lineage>
</organism>
<feature type="region of interest" description="Disordered" evidence="9">
    <location>
        <begin position="146"/>
        <end position="330"/>
    </location>
</feature>
<dbReference type="Proteomes" id="UP000620104">
    <property type="component" value="Unassembled WGS sequence"/>
</dbReference>
<dbReference type="PROSITE" id="PS00028">
    <property type="entry name" value="ZINC_FINGER_C2H2_1"/>
    <property type="match status" value="1"/>
</dbReference>
<dbReference type="InterPro" id="IPR003822">
    <property type="entry name" value="PAH"/>
</dbReference>
<dbReference type="PANTHER" id="PTHR24406">
    <property type="entry name" value="TRANSCRIPTIONAL REPRESSOR CTCFL-RELATED"/>
    <property type="match status" value="1"/>
</dbReference>
<keyword evidence="6 8" id="KW-0539">Nucleus</keyword>
<feature type="compositionally biased region" description="Pro residues" evidence="9">
    <location>
        <begin position="193"/>
        <end position="205"/>
    </location>
</feature>
<feature type="region of interest" description="Disordered" evidence="9">
    <location>
        <begin position="453"/>
        <end position="593"/>
    </location>
</feature>
<keyword evidence="4 7" id="KW-0863">Zinc-finger</keyword>
<keyword evidence="5" id="KW-0862">Zinc</keyword>
<feature type="compositionally biased region" description="Low complexity" evidence="9">
    <location>
        <begin position="721"/>
        <end position="731"/>
    </location>
</feature>
<evidence type="ECO:0000313" key="12">
    <source>
        <dbReference type="Proteomes" id="UP000620104"/>
    </source>
</evidence>
<dbReference type="InterPro" id="IPR050888">
    <property type="entry name" value="ZnF_C2H2-type_TF"/>
</dbReference>
<protein>
    <recommendedName>
        <fullName evidence="10">C2H2-type domain-containing protein</fullName>
    </recommendedName>
</protein>
<dbReference type="SUPFAM" id="SSF47762">
    <property type="entry name" value="PAH2 domain"/>
    <property type="match status" value="1"/>
</dbReference>
<evidence type="ECO:0000256" key="4">
    <source>
        <dbReference type="ARBA" id="ARBA00022771"/>
    </source>
</evidence>
<evidence type="ECO:0000256" key="5">
    <source>
        <dbReference type="ARBA" id="ARBA00022833"/>
    </source>
</evidence>
<feature type="domain" description="C2H2-type" evidence="10">
    <location>
        <begin position="52"/>
        <end position="82"/>
    </location>
</feature>
<evidence type="ECO:0000256" key="3">
    <source>
        <dbReference type="ARBA" id="ARBA00022737"/>
    </source>
</evidence>
<dbReference type="PROSITE" id="PS50157">
    <property type="entry name" value="ZINC_FINGER_C2H2_2"/>
    <property type="match status" value="3"/>
</dbReference>
<dbReference type="PROSITE" id="PS51477">
    <property type="entry name" value="PAH"/>
    <property type="match status" value="1"/>
</dbReference>
<dbReference type="GO" id="GO:0006355">
    <property type="term" value="P:regulation of DNA-templated transcription"/>
    <property type="evidence" value="ECO:0007669"/>
    <property type="project" value="InterPro"/>
</dbReference>
<comment type="subcellular location">
    <subcellularLocation>
        <location evidence="1 8">Nucleus</location>
    </subcellularLocation>
</comment>
<feature type="compositionally biased region" description="Basic and acidic residues" evidence="9">
    <location>
        <begin position="560"/>
        <end position="569"/>
    </location>
</feature>
<feature type="domain" description="C2H2-type" evidence="10">
    <location>
        <begin position="865"/>
        <end position="895"/>
    </location>
</feature>